<feature type="region of interest" description="Disordered" evidence="1">
    <location>
        <begin position="1"/>
        <end position="30"/>
    </location>
</feature>
<accession>A0ABV9ASQ4</accession>
<comment type="caution">
    <text evidence="2">The sequence shown here is derived from an EMBL/GenBank/DDBJ whole genome shotgun (WGS) entry which is preliminary data.</text>
</comment>
<dbReference type="EMBL" id="JBHSFK010000017">
    <property type="protein sequence ID" value="MFC4502949.1"/>
    <property type="molecule type" value="Genomic_DNA"/>
</dbReference>
<sequence>MSHRPYPNTDRALRQLTRHDDETPPIPAASLRPVTPLEWKLFDGLTAVTQAAGAALAESLMRALPAAGEYRLSTRPGVVSGGK</sequence>
<name>A0ABV9ASQ4_9ACTN</name>
<feature type="compositionally biased region" description="Basic and acidic residues" evidence="1">
    <location>
        <begin position="11"/>
        <end position="22"/>
    </location>
</feature>
<evidence type="ECO:0000256" key="1">
    <source>
        <dbReference type="SAM" id="MobiDB-lite"/>
    </source>
</evidence>
<dbReference type="Proteomes" id="UP001595839">
    <property type="component" value="Unassembled WGS sequence"/>
</dbReference>
<reference evidence="3" key="1">
    <citation type="journal article" date="2019" name="Int. J. Syst. Evol. Microbiol.">
        <title>The Global Catalogue of Microorganisms (GCM) 10K type strain sequencing project: providing services to taxonomists for standard genome sequencing and annotation.</title>
        <authorList>
            <consortium name="The Broad Institute Genomics Platform"/>
            <consortium name="The Broad Institute Genome Sequencing Center for Infectious Disease"/>
            <person name="Wu L."/>
            <person name="Ma J."/>
        </authorList>
    </citation>
    <scope>NUCLEOTIDE SEQUENCE [LARGE SCALE GENOMIC DNA]</scope>
    <source>
        <strain evidence="3">CGMCC 4.7177</strain>
    </source>
</reference>
<proteinExistence type="predicted"/>
<protein>
    <submittedName>
        <fullName evidence="2">Uncharacterized protein</fullName>
    </submittedName>
</protein>
<organism evidence="2 3">
    <name type="scientific">Streptomyces vulcanius</name>
    <dbReference type="NCBI Taxonomy" id="1441876"/>
    <lineage>
        <taxon>Bacteria</taxon>
        <taxon>Bacillati</taxon>
        <taxon>Actinomycetota</taxon>
        <taxon>Actinomycetes</taxon>
        <taxon>Kitasatosporales</taxon>
        <taxon>Streptomycetaceae</taxon>
        <taxon>Streptomyces</taxon>
    </lineage>
</organism>
<dbReference type="RefSeq" id="WP_381167394.1">
    <property type="nucleotide sequence ID" value="NZ_JBHSFK010000017.1"/>
</dbReference>
<evidence type="ECO:0000313" key="2">
    <source>
        <dbReference type="EMBL" id="MFC4502949.1"/>
    </source>
</evidence>
<keyword evidence="3" id="KW-1185">Reference proteome</keyword>
<gene>
    <name evidence="2" type="ORF">ACFPIH_26135</name>
</gene>
<evidence type="ECO:0000313" key="3">
    <source>
        <dbReference type="Proteomes" id="UP001595839"/>
    </source>
</evidence>